<comment type="caution">
    <text evidence="2">The sequence shown here is derived from an EMBL/GenBank/DDBJ whole genome shotgun (WGS) entry which is preliminary data.</text>
</comment>
<protein>
    <recommendedName>
        <fullName evidence="3">Transmembrane protein</fullName>
    </recommendedName>
</protein>
<evidence type="ECO:0008006" key="3">
    <source>
        <dbReference type="Google" id="ProtNLM"/>
    </source>
</evidence>
<dbReference type="Gramene" id="rna13097">
    <property type="protein sequence ID" value="RHN65275.1"/>
    <property type="gene ID" value="gene13097"/>
</dbReference>
<organism evidence="2">
    <name type="scientific">Medicago truncatula</name>
    <name type="common">Barrel medic</name>
    <name type="synonym">Medicago tribuloides</name>
    <dbReference type="NCBI Taxonomy" id="3880"/>
    <lineage>
        <taxon>Eukaryota</taxon>
        <taxon>Viridiplantae</taxon>
        <taxon>Streptophyta</taxon>
        <taxon>Embryophyta</taxon>
        <taxon>Tracheophyta</taxon>
        <taxon>Spermatophyta</taxon>
        <taxon>Magnoliopsida</taxon>
        <taxon>eudicotyledons</taxon>
        <taxon>Gunneridae</taxon>
        <taxon>Pentapetalae</taxon>
        <taxon>rosids</taxon>
        <taxon>fabids</taxon>
        <taxon>Fabales</taxon>
        <taxon>Fabaceae</taxon>
        <taxon>Papilionoideae</taxon>
        <taxon>50 kb inversion clade</taxon>
        <taxon>NPAAA clade</taxon>
        <taxon>Hologalegina</taxon>
        <taxon>IRL clade</taxon>
        <taxon>Trifolieae</taxon>
        <taxon>Medicago</taxon>
    </lineage>
</organism>
<dbReference type="EMBL" id="PSQE01000003">
    <property type="protein sequence ID" value="RHN65275.1"/>
    <property type="molecule type" value="Genomic_DNA"/>
</dbReference>
<accession>A0A396IN45</accession>
<keyword evidence="1" id="KW-0812">Transmembrane</keyword>
<dbReference type="Proteomes" id="UP000265566">
    <property type="component" value="Chromosome 3"/>
</dbReference>
<keyword evidence="1" id="KW-1133">Transmembrane helix</keyword>
<evidence type="ECO:0000313" key="2">
    <source>
        <dbReference type="EMBL" id="RHN65275.1"/>
    </source>
</evidence>
<keyword evidence="1" id="KW-0472">Membrane</keyword>
<sequence length="86" mass="9954">MWCHQYCRALMKMSIAGFHKYSKESCSLLGSLSLCFLLTVLMLALVLYFLFSHSFDTTQFYPKLKSSCCIILFTHINHGLNFLFAK</sequence>
<feature type="transmembrane region" description="Helical" evidence="1">
    <location>
        <begin position="28"/>
        <end position="51"/>
    </location>
</feature>
<reference evidence="2" key="1">
    <citation type="journal article" date="2018" name="Nat. Plants">
        <title>Whole-genome landscape of Medicago truncatula symbiotic genes.</title>
        <authorList>
            <person name="Pecrix Y."/>
            <person name="Gamas P."/>
            <person name="Carrere S."/>
        </authorList>
    </citation>
    <scope>NUCLEOTIDE SEQUENCE</scope>
    <source>
        <tissue evidence="2">Leaves</tissue>
    </source>
</reference>
<proteinExistence type="predicted"/>
<evidence type="ECO:0000256" key="1">
    <source>
        <dbReference type="SAM" id="Phobius"/>
    </source>
</evidence>
<dbReference type="AlphaFoldDB" id="A0A396IN45"/>
<name>A0A396IN45_MEDTR</name>
<gene>
    <name evidence="2" type="ORF">MtrunA17_Chr3g0078151</name>
</gene>